<keyword evidence="5" id="KW-1185">Reference proteome</keyword>
<evidence type="ECO:0000259" key="3">
    <source>
        <dbReference type="Pfam" id="PF11250"/>
    </source>
</evidence>
<dbReference type="InterPro" id="IPR046431">
    <property type="entry name" value="FAF_dom"/>
</dbReference>
<protein>
    <recommendedName>
        <fullName evidence="3">FAF domain-containing protein</fullName>
    </recommendedName>
</protein>
<comment type="similarity">
    <text evidence="1">Belongs to the fantastic four family.</text>
</comment>
<reference evidence="4" key="1">
    <citation type="journal article" date="2023" name="Plant Biotechnol. J.">
        <title>Chromosome-level wild Hevea brasiliensis genome provides new tools for genomic-assisted breeding and valuable loci to elevate rubber yield.</title>
        <authorList>
            <person name="Cheng H."/>
            <person name="Song X."/>
            <person name="Hu Y."/>
            <person name="Wu T."/>
            <person name="Yang Q."/>
            <person name="An Z."/>
            <person name="Feng S."/>
            <person name="Deng Z."/>
            <person name="Wu W."/>
            <person name="Zeng X."/>
            <person name="Tu M."/>
            <person name="Wang X."/>
            <person name="Huang H."/>
        </authorList>
    </citation>
    <scope>NUCLEOTIDE SEQUENCE</scope>
    <source>
        <strain evidence="4">MT/VB/25A 57/8</strain>
    </source>
</reference>
<feature type="region of interest" description="Disordered" evidence="2">
    <location>
        <begin position="313"/>
        <end position="352"/>
    </location>
</feature>
<feature type="region of interest" description="Disordered" evidence="2">
    <location>
        <begin position="80"/>
        <end position="123"/>
    </location>
</feature>
<feature type="compositionally biased region" description="Polar residues" evidence="2">
    <location>
        <begin position="173"/>
        <end position="188"/>
    </location>
</feature>
<feature type="domain" description="FAF" evidence="3">
    <location>
        <begin position="235"/>
        <end position="288"/>
    </location>
</feature>
<name>A0ABQ9ND37_HEVBR</name>
<feature type="compositionally biased region" description="Acidic residues" evidence="2">
    <location>
        <begin position="192"/>
        <end position="203"/>
    </location>
</feature>
<feature type="compositionally biased region" description="Acidic residues" evidence="2">
    <location>
        <begin position="313"/>
        <end position="339"/>
    </location>
</feature>
<organism evidence="4 5">
    <name type="scientific">Hevea brasiliensis</name>
    <name type="common">Para rubber tree</name>
    <name type="synonym">Siphonia brasiliensis</name>
    <dbReference type="NCBI Taxonomy" id="3981"/>
    <lineage>
        <taxon>Eukaryota</taxon>
        <taxon>Viridiplantae</taxon>
        <taxon>Streptophyta</taxon>
        <taxon>Embryophyta</taxon>
        <taxon>Tracheophyta</taxon>
        <taxon>Spermatophyta</taxon>
        <taxon>Magnoliopsida</taxon>
        <taxon>eudicotyledons</taxon>
        <taxon>Gunneridae</taxon>
        <taxon>Pentapetalae</taxon>
        <taxon>rosids</taxon>
        <taxon>fabids</taxon>
        <taxon>Malpighiales</taxon>
        <taxon>Euphorbiaceae</taxon>
        <taxon>Crotonoideae</taxon>
        <taxon>Micrandreae</taxon>
        <taxon>Hevea</taxon>
    </lineage>
</organism>
<gene>
    <name evidence="4" type="ORF">P3X46_000646</name>
</gene>
<dbReference type="PANTHER" id="PTHR33155">
    <property type="entry name" value="FANTASTIC FOUR-LIKE PROTEIN (DUF3049)"/>
    <property type="match status" value="1"/>
</dbReference>
<evidence type="ECO:0000313" key="4">
    <source>
        <dbReference type="EMBL" id="KAJ9189338.1"/>
    </source>
</evidence>
<dbReference type="EMBL" id="JARPOI010000001">
    <property type="protein sequence ID" value="KAJ9189338.1"/>
    <property type="molecule type" value="Genomic_DNA"/>
</dbReference>
<sequence>MSSLGKSFRLSSSLNEEFMVTKKQGIVSILGSDCERSKSAASLRRTLSADMSSKKWLSQHGFSPLKKIASSEEFLVSIADSSSSSSEAEEEYDNGRQKVTEPRGQFEIWSSIQQDKKNKEELEKPGQFDIWSSILSQKAQEDNKNLPPPYIHPLVKRSASSLSEKSLEICTESLGSETGSDGFSSYPPSETGDAEEEKEEEQEENRLAQKYEDMDDWRVSKYNLAAASKKLPQRSFPPPLPSLSKRDGASLHMRPRRDNGRLVLEAVSVPSQNNFRAERQDDRLVLTFINSPNEEEGPKSEEEKDMELFEVEIENSEEHEEDEEEEGTETETEEEELEEVNERGGVGSGAGSGQVRFVMEQAPKLSGGVINVHRLALMMNKPMALVNRNPTWPNKFDEMVKFEEGVEEAVNPITPVTQSLPPRPPVSRMIPMPTGSAAAVTAKAAASLNAYEYYWKPKPMTAITTTAAAASLCPMTQKSQSTRSNDNNNKFILSKNLISNEKQELLVLRGNKGEYLVPLSKSCKEARRSLLFGEPYCIATS</sequence>
<dbReference type="Pfam" id="PF11250">
    <property type="entry name" value="FAF"/>
    <property type="match status" value="1"/>
</dbReference>
<proteinExistence type="inferred from homology"/>
<dbReference type="InterPro" id="IPR021410">
    <property type="entry name" value="FAF"/>
</dbReference>
<evidence type="ECO:0000256" key="1">
    <source>
        <dbReference type="ARBA" id="ARBA00008690"/>
    </source>
</evidence>
<comment type="caution">
    <text evidence="4">The sequence shown here is derived from an EMBL/GenBank/DDBJ whole genome shotgun (WGS) entry which is preliminary data.</text>
</comment>
<dbReference type="Proteomes" id="UP001174677">
    <property type="component" value="Chromosome 1"/>
</dbReference>
<feature type="compositionally biased region" description="Basic and acidic residues" evidence="2">
    <location>
        <begin position="114"/>
        <end position="123"/>
    </location>
</feature>
<accession>A0ABQ9ND37</accession>
<evidence type="ECO:0000313" key="5">
    <source>
        <dbReference type="Proteomes" id="UP001174677"/>
    </source>
</evidence>
<dbReference type="PANTHER" id="PTHR33155:SF3">
    <property type="entry name" value="PROTEIN FAF-LIKE, CHLOROPLASTIC"/>
    <property type="match status" value="1"/>
</dbReference>
<feature type="region of interest" description="Disordered" evidence="2">
    <location>
        <begin position="139"/>
        <end position="212"/>
    </location>
</feature>
<evidence type="ECO:0000256" key="2">
    <source>
        <dbReference type="SAM" id="MobiDB-lite"/>
    </source>
</evidence>
<feature type="region of interest" description="Disordered" evidence="2">
    <location>
        <begin position="229"/>
        <end position="257"/>
    </location>
</feature>